<organism evidence="1">
    <name type="scientific">Cupriavidus necator</name>
    <name type="common">Alcaligenes eutrophus</name>
    <name type="synonym">Ralstonia eutropha</name>
    <dbReference type="NCBI Taxonomy" id="106590"/>
    <lineage>
        <taxon>Bacteria</taxon>
        <taxon>Pseudomonadati</taxon>
        <taxon>Pseudomonadota</taxon>
        <taxon>Betaproteobacteria</taxon>
        <taxon>Burkholderiales</taxon>
        <taxon>Burkholderiaceae</taxon>
        <taxon>Cupriavidus</taxon>
    </lineage>
</organism>
<reference evidence="1" key="1">
    <citation type="submission" date="2016-09" db="EMBL/GenBank/DDBJ databases">
        <authorList>
            <person name="Capua I."/>
            <person name="De Benedictis P."/>
            <person name="Joannis T."/>
            <person name="Lombin L.H."/>
            <person name="Cattoli G."/>
        </authorList>
    </citation>
    <scope>NUCLEOTIDE SEQUENCE</scope>
    <source>
        <strain evidence="1">B9</strain>
    </source>
</reference>
<evidence type="ECO:0000313" key="1">
    <source>
        <dbReference type="EMBL" id="SCU95552.1"/>
    </source>
</evidence>
<dbReference type="EMBL" id="FMSH01000484">
    <property type="protein sequence ID" value="SCU95552.1"/>
    <property type="molecule type" value="Genomic_DNA"/>
</dbReference>
<name>A0A1K0IPI3_CUPNE</name>
<sequence>MRGKPGAGGIDFGGLDMLETRGQCAMVVTAVRSKLPRPEMGAVLARYGIGAEKREGVEILTGYARVVCGIHAYEPVFHLIARHYPPRKVKCDGMSVRDIGEKWEANRGKVQRAAKWMATHFAALEARAVERLGTAFREQAVVAETDDRQWAAARAQAATRPSAHTSPSPRAAMQVRSVAFRPSFVGDGTRSIGRR</sequence>
<dbReference type="AlphaFoldDB" id="A0A1K0IPI3"/>
<protein>
    <submittedName>
        <fullName evidence="1">Uncharacterized protein</fullName>
    </submittedName>
</protein>
<dbReference type="RefSeq" id="WP_340529690.1">
    <property type="nucleotide sequence ID" value="NZ_FMSH01000484.1"/>
</dbReference>
<accession>A0A1K0IPI3</accession>
<proteinExistence type="predicted"/>
<gene>
    <name evidence="1" type="ORF">CNECB9_5340009</name>
</gene>